<dbReference type="Pfam" id="PF00560">
    <property type="entry name" value="LRR_1"/>
    <property type="match status" value="4"/>
</dbReference>
<gene>
    <name evidence="19" type="ordered locus">AALP_Aa8g241000</name>
</gene>
<evidence type="ECO:0000256" key="8">
    <source>
        <dbReference type="ARBA" id="ARBA00022737"/>
    </source>
</evidence>
<dbReference type="OrthoDB" id="676979at2759"/>
<dbReference type="PROSITE" id="PS00108">
    <property type="entry name" value="PROTEIN_KINASE_ST"/>
    <property type="match status" value="1"/>
</dbReference>
<evidence type="ECO:0000313" key="20">
    <source>
        <dbReference type="Proteomes" id="UP000029120"/>
    </source>
</evidence>
<dbReference type="PRINTS" id="PR00019">
    <property type="entry name" value="LEURICHRPT"/>
</dbReference>
<evidence type="ECO:0000256" key="4">
    <source>
        <dbReference type="ARBA" id="ARBA00022614"/>
    </source>
</evidence>
<name>A0A087G930_ARAAL</name>
<evidence type="ECO:0000259" key="18">
    <source>
        <dbReference type="PROSITE" id="PS50011"/>
    </source>
</evidence>
<evidence type="ECO:0000256" key="12">
    <source>
        <dbReference type="ARBA" id="ARBA00022989"/>
    </source>
</evidence>
<keyword evidence="9 15" id="KW-0547">Nucleotide-binding</keyword>
<dbReference type="Gramene" id="KFK26382">
    <property type="protein sequence ID" value="KFK26382"/>
    <property type="gene ID" value="AALP_AA8G241000"/>
</dbReference>
<evidence type="ECO:0000256" key="2">
    <source>
        <dbReference type="ARBA" id="ARBA00008684"/>
    </source>
</evidence>
<dbReference type="EMBL" id="CM002876">
    <property type="protein sequence ID" value="KFK26382.1"/>
    <property type="molecule type" value="Genomic_DNA"/>
</dbReference>
<comment type="similarity">
    <text evidence="2">Belongs to the protein kinase superfamily. Ser/Thr protein kinase family.</text>
</comment>
<keyword evidence="13 16" id="KW-0472">Membrane</keyword>
<evidence type="ECO:0000256" key="14">
    <source>
        <dbReference type="ARBA" id="ARBA00023180"/>
    </source>
</evidence>
<dbReference type="GO" id="GO:0004672">
    <property type="term" value="F:protein kinase activity"/>
    <property type="evidence" value="ECO:0007669"/>
    <property type="project" value="InterPro"/>
</dbReference>
<feature type="domain" description="Protein kinase" evidence="18">
    <location>
        <begin position="690"/>
        <end position="990"/>
    </location>
</feature>
<dbReference type="InterPro" id="IPR003591">
    <property type="entry name" value="Leu-rich_rpt_typical-subtyp"/>
</dbReference>
<evidence type="ECO:0000256" key="1">
    <source>
        <dbReference type="ARBA" id="ARBA00004479"/>
    </source>
</evidence>
<dbReference type="SUPFAM" id="SSF56112">
    <property type="entry name" value="Protein kinase-like (PK-like)"/>
    <property type="match status" value="1"/>
</dbReference>
<keyword evidence="12 16" id="KW-1133">Transmembrane helix</keyword>
<dbReference type="Gene3D" id="1.10.510.10">
    <property type="entry name" value="Transferase(Phosphotransferase) domain 1"/>
    <property type="match status" value="1"/>
</dbReference>
<evidence type="ECO:0000256" key="5">
    <source>
        <dbReference type="ARBA" id="ARBA00022679"/>
    </source>
</evidence>
<dbReference type="Pfam" id="PF00069">
    <property type="entry name" value="Pkinase"/>
    <property type="match status" value="1"/>
</dbReference>
<keyword evidence="14" id="KW-0325">Glycoprotein</keyword>
<dbReference type="InterPro" id="IPR008271">
    <property type="entry name" value="Ser/Thr_kinase_AS"/>
</dbReference>
<dbReference type="InterPro" id="IPR032675">
    <property type="entry name" value="LRR_dom_sf"/>
</dbReference>
<evidence type="ECO:0000256" key="7">
    <source>
        <dbReference type="ARBA" id="ARBA00022729"/>
    </source>
</evidence>
<dbReference type="Gene3D" id="3.80.10.10">
    <property type="entry name" value="Ribonuclease Inhibitor"/>
    <property type="match status" value="3"/>
</dbReference>
<comment type="similarity">
    <text evidence="3">Belongs to the RLP family.</text>
</comment>
<evidence type="ECO:0000256" key="6">
    <source>
        <dbReference type="ARBA" id="ARBA00022692"/>
    </source>
</evidence>
<dbReference type="Gene3D" id="3.30.200.20">
    <property type="entry name" value="Phosphorylase Kinase, domain 1"/>
    <property type="match status" value="1"/>
</dbReference>
<dbReference type="PROSITE" id="PS00107">
    <property type="entry name" value="PROTEIN_KINASE_ATP"/>
    <property type="match status" value="1"/>
</dbReference>
<evidence type="ECO:0000256" key="17">
    <source>
        <dbReference type="SAM" id="SignalP"/>
    </source>
</evidence>
<dbReference type="InterPro" id="IPR013210">
    <property type="entry name" value="LRR_N_plant-typ"/>
</dbReference>
<dbReference type="InterPro" id="IPR011009">
    <property type="entry name" value="Kinase-like_dom_sf"/>
</dbReference>
<protein>
    <recommendedName>
        <fullName evidence="18">Protein kinase domain-containing protein</fullName>
    </recommendedName>
</protein>
<keyword evidence="6 16" id="KW-0812">Transmembrane</keyword>
<dbReference type="GO" id="GO:0016020">
    <property type="term" value="C:membrane"/>
    <property type="evidence" value="ECO:0007669"/>
    <property type="project" value="UniProtKB-SubCell"/>
</dbReference>
<dbReference type="InterPro" id="IPR001611">
    <property type="entry name" value="Leu-rich_rpt"/>
</dbReference>
<dbReference type="FunFam" id="3.80.10.10:FF:000041">
    <property type="entry name" value="LRR receptor-like serine/threonine-protein kinase ERECTA"/>
    <property type="match status" value="1"/>
</dbReference>
<dbReference type="AlphaFoldDB" id="A0A087G930"/>
<dbReference type="SMART" id="SM00369">
    <property type="entry name" value="LRR_TYP"/>
    <property type="match status" value="6"/>
</dbReference>
<keyword evidence="5" id="KW-0808">Transferase</keyword>
<dbReference type="GO" id="GO:0033612">
    <property type="term" value="F:receptor serine/threonine kinase binding"/>
    <property type="evidence" value="ECO:0007669"/>
    <property type="project" value="TreeGrafter"/>
</dbReference>
<dbReference type="SMART" id="SM00220">
    <property type="entry name" value="S_TKc"/>
    <property type="match status" value="1"/>
</dbReference>
<keyword evidence="11 15" id="KW-0067">ATP-binding</keyword>
<dbReference type="Pfam" id="PF08263">
    <property type="entry name" value="LRRNT_2"/>
    <property type="match status" value="1"/>
</dbReference>
<evidence type="ECO:0000256" key="3">
    <source>
        <dbReference type="ARBA" id="ARBA00009592"/>
    </source>
</evidence>
<dbReference type="SUPFAM" id="SSF52047">
    <property type="entry name" value="RNI-like"/>
    <property type="match status" value="2"/>
</dbReference>
<keyword evidence="4" id="KW-0433">Leucine-rich repeat</keyword>
<dbReference type="InterPro" id="IPR017441">
    <property type="entry name" value="Protein_kinase_ATP_BS"/>
</dbReference>
<evidence type="ECO:0000256" key="9">
    <source>
        <dbReference type="ARBA" id="ARBA00022741"/>
    </source>
</evidence>
<dbReference type="FunFam" id="3.80.10.10:FF:002353">
    <property type="entry name" value="Receptor-like protein 52"/>
    <property type="match status" value="1"/>
</dbReference>
<evidence type="ECO:0000313" key="19">
    <source>
        <dbReference type="EMBL" id="KFK26382.1"/>
    </source>
</evidence>
<evidence type="ECO:0000256" key="16">
    <source>
        <dbReference type="SAM" id="Phobius"/>
    </source>
</evidence>
<accession>A0A087G930</accession>
<dbReference type="InterPro" id="IPR055414">
    <property type="entry name" value="LRR_R13L4/SHOC2-like"/>
</dbReference>
<keyword evidence="7 17" id="KW-0732">Signal</keyword>
<keyword evidence="20" id="KW-1185">Reference proteome</keyword>
<dbReference type="InterPro" id="IPR000719">
    <property type="entry name" value="Prot_kinase_dom"/>
</dbReference>
<dbReference type="FunFam" id="3.30.200.20:FF:000666">
    <property type="entry name" value="Kinase family with leucine-rich repeat domain-containing protein"/>
    <property type="match status" value="1"/>
</dbReference>
<dbReference type="OMA" id="VKRIWNT"/>
<dbReference type="Pfam" id="PF23598">
    <property type="entry name" value="LRR_14"/>
    <property type="match status" value="1"/>
</dbReference>
<dbReference type="InterPro" id="IPR050647">
    <property type="entry name" value="Plant_LRR-RLKs"/>
</dbReference>
<evidence type="ECO:0000256" key="15">
    <source>
        <dbReference type="PROSITE-ProRule" id="PRU10141"/>
    </source>
</evidence>
<comment type="subcellular location">
    <subcellularLocation>
        <location evidence="1">Membrane</location>
        <topology evidence="1">Single-pass type I membrane protein</topology>
    </subcellularLocation>
</comment>
<dbReference type="eggNOG" id="ENOG502QQPF">
    <property type="taxonomic scope" value="Eukaryota"/>
</dbReference>
<dbReference type="FunFam" id="1.10.510.10:FF:000714">
    <property type="entry name" value="Kinase family with leucine-rich repeat domain-containing protein"/>
    <property type="match status" value="1"/>
</dbReference>
<dbReference type="FunFam" id="3.80.10.10:FF:000077">
    <property type="entry name" value="LRR receptor-like serine/threonine-protein kinase ERL1"/>
    <property type="match status" value="1"/>
</dbReference>
<sequence>MTFLPLHRLPPLLFFFLISLPFLVISQSNERSTLLNLKRVFGDPPSLHLWNDTSSPCDWSEITCVSGNITEINFNNQNFTVELPTTICDFPNLESLDLSYNYFPGEFPTVLYNCTKLKYLDLSQNSFNGSLPSDIDRLSHELEHLDLAANGFSGDIPKNIGLLSKLKVLNLYQSDYDGTFPSEIGDLSELEELRLADNDKFKPAKIPIEFGKLKKLKYLFLREMNLIGEIPAGLFENTAALEHVDLSVNKLTGQIPDGLFRLNNLTALLLYANDLTGEIPKSISATNLEELDLSANNLTGSIPEPIGNLTKLEYLNLFNNAFTGEIPVAIGKLPGLKEVKLFTNKLTGEIPADFGFYSRLERFEVSENQLTGKLPVNLCKGGNLLGVVVFSNNLTGEIPESLGNCGSLLTVQLQNNRFSGEFPSQIWTARGLDSLMISNNSFTGKLPEVVAWNLSRIEIQNNEFSGEIPKGIGSWSSLAEFKAGNNRLSGEIPKELTALSNLISIFLDSNDLSGELPEEIISWKSLTTLSLSKNKLTGKIPRGLGLLPRLINLDLSENQLSGEIPKEIGNLELTILDLSSNKLIGEIPYQLNNLAYESGFLNNSNLCADKPVLKLPDCRKVLGRSKRLPGKIVAMIIVIVVLLVAITLLVTFFVIRDHTKKQRRRRGLETWKLTSFQRVDFAESDIVSNMMEHNVIGSGGSGKVYKIFIESSGQYVAVKRIWGSKKLNQKLEKEFNAEVEILGTIRHANIVKLLCCISREDSKLLVYEYMEKRSLDQWLHGKKKRGTVEADNLSWPQRLNIAVAAAQGLCYMHHDCSPAIIHRDVKSSNILLDFEFNAKIADFGLAKMLIKQNQEPHTMSVVAGSFGYIAPEYAYTSKVDEKIDVYSFGVVLLELVTGREGNNGDEHTNLADWSWRHYQTGRPVAEAFDEDISEASMTEEMTTVFKLGLMCTNTLPSHRPSMKEILYVLRQQGSEATKKTATEAHEAPLLVSLSGRRTSNRVEAEEPLGFV</sequence>
<evidence type="ECO:0000256" key="10">
    <source>
        <dbReference type="ARBA" id="ARBA00022777"/>
    </source>
</evidence>
<dbReference type="PROSITE" id="PS51450">
    <property type="entry name" value="LRR"/>
    <property type="match status" value="1"/>
</dbReference>
<dbReference type="GO" id="GO:0005524">
    <property type="term" value="F:ATP binding"/>
    <property type="evidence" value="ECO:0007669"/>
    <property type="project" value="UniProtKB-UniRule"/>
</dbReference>
<feature type="binding site" evidence="15">
    <location>
        <position position="719"/>
    </location>
    <ligand>
        <name>ATP</name>
        <dbReference type="ChEBI" id="CHEBI:30616"/>
    </ligand>
</feature>
<reference evidence="20" key="1">
    <citation type="journal article" date="2015" name="Nat. Plants">
        <title>Genome expansion of Arabis alpina linked with retrotransposition and reduced symmetric DNA methylation.</title>
        <authorList>
            <person name="Willing E.M."/>
            <person name="Rawat V."/>
            <person name="Mandakova T."/>
            <person name="Maumus F."/>
            <person name="James G.V."/>
            <person name="Nordstroem K.J."/>
            <person name="Becker C."/>
            <person name="Warthmann N."/>
            <person name="Chica C."/>
            <person name="Szarzynska B."/>
            <person name="Zytnicki M."/>
            <person name="Albani M.C."/>
            <person name="Kiefer C."/>
            <person name="Bergonzi S."/>
            <person name="Castaings L."/>
            <person name="Mateos J.L."/>
            <person name="Berns M.C."/>
            <person name="Bujdoso N."/>
            <person name="Piofczyk T."/>
            <person name="de Lorenzo L."/>
            <person name="Barrero-Sicilia C."/>
            <person name="Mateos I."/>
            <person name="Piednoel M."/>
            <person name="Hagmann J."/>
            <person name="Chen-Min-Tao R."/>
            <person name="Iglesias-Fernandez R."/>
            <person name="Schuster S.C."/>
            <person name="Alonso-Blanco C."/>
            <person name="Roudier F."/>
            <person name="Carbonero P."/>
            <person name="Paz-Ares J."/>
            <person name="Davis S.J."/>
            <person name="Pecinka A."/>
            <person name="Quesneville H."/>
            <person name="Colot V."/>
            <person name="Lysak M.A."/>
            <person name="Weigel D."/>
            <person name="Coupland G."/>
            <person name="Schneeberger K."/>
        </authorList>
    </citation>
    <scope>NUCLEOTIDE SEQUENCE [LARGE SCALE GENOMIC DNA]</scope>
    <source>
        <strain evidence="20">cv. Pajares</strain>
    </source>
</reference>
<dbReference type="PROSITE" id="PS50011">
    <property type="entry name" value="PROTEIN_KINASE_DOM"/>
    <property type="match status" value="1"/>
</dbReference>
<dbReference type="Proteomes" id="UP000029120">
    <property type="component" value="Chromosome 8"/>
</dbReference>
<feature type="transmembrane region" description="Helical" evidence="16">
    <location>
        <begin position="632"/>
        <end position="655"/>
    </location>
</feature>
<keyword evidence="10" id="KW-0418">Kinase</keyword>
<dbReference type="PANTHER" id="PTHR48056:SF29">
    <property type="entry name" value="RECEPTOR-LIKE PROTEIN KINASE HSL1"/>
    <property type="match status" value="1"/>
</dbReference>
<dbReference type="PANTHER" id="PTHR48056">
    <property type="entry name" value="LRR RECEPTOR-LIKE SERINE/THREONINE-PROTEIN KINASE-RELATED"/>
    <property type="match status" value="1"/>
</dbReference>
<evidence type="ECO:0000256" key="11">
    <source>
        <dbReference type="ARBA" id="ARBA00022840"/>
    </source>
</evidence>
<evidence type="ECO:0000256" key="13">
    <source>
        <dbReference type="ARBA" id="ARBA00023136"/>
    </source>
</evidence>
<proteinExistence type="inferred from homology"/>
<organism evidence="19 20">
    <name type="scientific">Arabis alpina</name>
    <name type="common">Alpine rock-cress</name>
    <dbReference type="NCBI Taxonomy" id="50452"/>
    <lineage>
        <taxon>Eukaryota</taxon>
        <taxon>Viridiplantae</taxon>
        <taxon>Streptophyta</taxon>
        <taxon>Embryophyta</taxon>
        <taxon>Tracheophyta</taxon>
        <taxon>Spermatophyta</taxon>
        <taxon>Magnoliopsida</taxon>
        <taxon>eudicotyledons</taxon>
        <taxon>Gunneridae</taxon>
        <taxon>Pentapetalae</taxon>
        <taxon>rosids</taxon>
        <taxon>malvids</taxon>
        <taxon>Brassicales</taxon>
        <taxon>Brassicaceae</taxon>
        <taxon>Arabideae</taxon>
        <taxon>Arabis</taxon>
    </lineage>
</organism>
<keyword evidence="8" id="KW-0677">Repeat</keyword>
<feature type="signal peptide" evidence="17">
    <location>
        <begin position="1"/>
        <end position="26"/>
    </location>
</feature>
<feature type="chain" id="PRO_5001821726" description="Protein kinase domain-containing protein" evidence="17">
    <location>
        <begin position="27"/>
        <end position="1011"/>
    </location>
</feature>